<sequence length="210" mass="24424">MARNKMARKKLSEQLLTASLSAAEHRQQSEGAVNNNREAELSCRDHYLPRRVTLHAGLPESRLFRKLEEGAHEALNYDEAVEEKGWKKIEPDENWLGKFARARSNHCVLDKSEFSKRTSCFCVPNLNDQTARMWDYLSARAVSSGSEFLRRRRRIENDYGVETMSGMFQLRTKVTAREKVEWMLAKCDKRLEISLRVRHVFEVPGPPMLR</sequence>
<dbReference type="Proteomes" id="UP000250275">
    <property type="component" value="Unassembled WGS sequence"/>
</dbReference>
<proteinExistence type="predicted"/>
<name>A0A310SHL0_9HYME</name>
<protein>
    <submittedName>
        <fullName evidence="1">Uncharacterized protein</fullName>
    </submittedName>
</protein>
<accession>A0A310SHL0</accession>
<organism evidence="1 2">
    <name type="scientific">Eufriesea mexicana</name>
    <dbReference type="NCBI Taxonomy" id="516756"/>
    <lineage>
        <taxon>Eukaryota</taxon>
        <taxon>Metazoa</taxon>
        <taxon>Ecdysozoa</taxon>
        <taxon>Arthropoda</taxon>
        <taxon>Hexapoda</taxon>
        <taxon>Insecta</taxon>
        <taxon>Pterygota</taxon>
        <taxon>Neoptera</taxon>
        <taxon>Endopterygota</taxon>
        <taxon>Hymenoptera</taxon>
        <taxon>Apocrita</taxon>
        <taxon>Aculeata</taxon>
        <taxon>Apoidea</taxon>
        <taxon>Anthophila</taxon>
        <taxon>Apidae</taxon>
        <taxon>Eufriesea</taxon>
    </lineage>
</organism>
<keyword evidence="2" id="KW-1185">Reference proteome</keyword>
<reference evidence="1 2" key="1">
    <citation type="submission" date="2015-07" db="EMBL/GenBank/DDBJ databases">
        <title>The genome of Eufriesea mexicana.</title>
        <authorList>
            <person name="Pan H."/>
            <person name="Kapheim K."/>
        </authorList>
    </citation>
    <scope>NUCLEOTIDE SEQUENCE [LARGE SCALE GENOMIC DNA]</scope>
    <source>
        <strain evidence="1">0111107269</strain>
        <tissue evidence="1">Whole body</tissue>
    </source>
</reference>
<evidence type="ECO:0000313" key="2">
    <source>
        <dbReference type="Proteomes" id="UP000250275"/>
    </source>
</evidence>
<gene>
    <name evidence="1" type="ORF">WN48_09586</name>
</gene>
<dbReference type="EMBL" id="KQ766578">
    <property type="protein sequence ID" value="OAD53679.1"/>
    <property type="molecule type" value="Genomic_DNA"/>
</dbReference>
<dbReference type="AlphaFoldDB" id="A0A310SHL0"/>
<evidence type="ECO:0000313" key="1">
    <source>
        <dbReference type="EMBL" id="OAD53679.1"/>
    </source>
</evidence>